<name>A0ABQ1X7Z6_9BACT</name>
<dbReference type="Pfam" id="PF03160">
    <property type="entry name" value="Calx-beta"/>
    <property type="match status" value="1"/>
</dbReference>
<keyword evidence="8" id="KW-1185">Reference proteome</keyword>
<evidence type="ECO:0000313" key="7">
    <source>
        <dbReference type="EMBL" id="GGG61824.1"/>
    </source>
</evidence>
<dbReference type="InterPro" id="IPR038081">
    <property type="entry name" value="CalX-like_sf"/>
</dbReference>
<reference evidence="8" key="1">
    <citation type="journal article" date="2019" name="Int. J. Syst. Evol. Microbiol.">
        <title>The Global Catalogue of Microorganisms (GCM) 10K type strain sequencing project: providing services to taxonomists for standard genome sequencing and annotation.</title>
        <authorList>
            <consortium name="The Broad Institute Genomics Platform"/>
            <consortium name="The Broad Institute Genome Sequencing Center for Infectious Disease"/>
            <person name="Wu L."/>
            <person name="Ma J."/>
        </authorList>
    </citation>
    <scope>NUCLEOTIDE SEQUENCE [LARGE SCALE GENOMIC DNA]</scope>
    <source>
        <strain evidence="8">CGMCC 1.12990</strain>
    </source>
</reference>
<dbReference type="PANTHER" id="PTHR46928">
    <property type="entry name" value="MESENCHYME-SPECIFIC CELL SURFACE GLYCOPROTEIN"/>
    <property type="match status" value="1"/>
</dbReference>
<protein>
    <recommendedName>
        <fullName evidence="6">Calx-beta domain-containing protein</fullName>
    </recommendedName>
</protein>
<evidence type="ECO:0000256" key="5">
    <source>
        <dbReference type="SAM" id="SignalP"/>
    </source>
</evidence>
<dbReference type="InterPro" id="IPR015943">
    <property type="entry name" value="WD40/YVTN_repeat-like_dom_sf"/>
</dbReference>
<comment type="caution">
    <text evidence="7">The sequence shown here is derived from an EMBL/GenBank/DDBJ whole genome shotgun (WGS) entry which is preliminary data.</text>
</comment>
<evidence type="ECO:0000259" key="6">
    <source>
        <dbReference type="SMART" id="SM00237"/>
    </source>
</evidence>
<dbReference type="Gene3D" id="2.60.40.2030">
    <property type="match status" value="1"/>
</dbReference>
<evidence type="ECO:0000256" key="2">
    <source>
        <dbReference type="ARBA" id="ARBA00022737"/>
    </source>
</evidence>
<dbReference type="InterPro" id="IPR052956">
    <property type="entry name" value="Mesenchyme-surface_protein"/>
</dbReference>
<gene>
    <name evidence="7" type="ORF">GCM10011378_42390</name>
</gene>
<evidence type="ECO:0000256" key="4">
    <source>
        <dbReference type="SAM" id="MobiDB-lite"/>
    </source>
</evidence>
<feature type="domain" description="Calx-beta" evidence="6">
    <location>
        <begin position="16"/>
        <end position="120"/>
    </location>
</feature>
<dbReference type="SMART" id="SM00237">
    <property type="entry name" value="Calx_beta"/>
    <property type="match status" value="1"/>
</dbReference>
<dbReference type="SUPFAM" id="SSF51004">
    <property type="entry name" value="C-terminal (heme d1) domain of cytochrome cd1-nitrite reductase"/>
    <property type="match status" value="1"/>
</dbReference>
<organism evidence="7 8">
    <name type="scientific">Hymenobacter glacieicola</name>
    <dbReference type="NCBI Taxonomy" id="1562124"/>
    <lineage>
        <taxon>Bacteria</taxon>
        <taxon>Pseudomonadati</taxon>
        <taxon>Bacteroidota</taxon>
        <taxon>Cytophagia</taxon>
        <taxon>Cytophagales</taxon>
        <taxon>Hymenobacteraceae</taxon>
        <taxon>Hymenobacter</taxon>
    </lineage>
</organism>
<keyword evidence="3" id="KW-0106">Calcium</keyword>
<dbReference type="NCBIfam" id="NF038117">
    <property type="entry name" value="choice_anch_I"/>
    <property type="match status" value="1"/>
</dbReference>
<feature type="chain" id="PRO_5045747167" description="Calx-beta domain-containing protein" evidence="5">
    <location>
        <begin position="26"/>
        <end position="742"/>
    </location>
</feature>
<proteinExistence type="predicted"/>
<feature type="region of interest" description="Disordered" evidence="4">
    <location>
        <begin position="549"/>
        <end position="577"/>
    </location>
</feature>
<feature type="compositionally biased region" description="Basic and acidic residues" evidence="4">
    <location>
        <begin position="559"/>
        <end position="571"/>
    </location>
</feature>
<dbReference type="InterPro" id="IPR011048">
    <property type="entry name" value="Haem_d1_sf"/>
</dbReference>
<dbReference type="PANTHER" id="PTHR46928:SF1">
    <property type="entry name" value="MESENCHYME-SPECIFIC CELL SURFACE GLYCOPROTEIN"/>
    <property type="match status" value="1"/>
</dbReference>
<sequence>MHLNRYAVLPATALLLGLTSLRAQAQTTPSISRPSATVTVSEGAGSVSLSFTLQNPGAAASTVEVALQALGTATAGQDFTYAATQTLTFPAGAAGPQTLTIPLSDDALAEQAEYLVLRLQNPTNATLPAGATDVLVYLRDNDTPAPLAAGNLTLTLLQSYQTAPPFSGNTQVNSAEIAAYDATSKRLYVANSLGGRLDIVSLATPTALTPVASIDLKPYGNINSVAARNGVVACALENPNPQAEGSVVFFDQNGVFLQQVTVGAMPDMITFSPDGRTVLTANEGEPRADYSVDPEGSISVVDVSGGVAGLTQASVTTVGFTAYNSQAAQLRAQGIRVYGGRAGAPATVAQDLEPEYIALSADSKTAYVTLQENNALAVLDLATKQITALRPVGYSDLRQPGHGIDASDQTTDVLIAGWPVKGMRLPDAVASFEVGGVPYLITANEGDARDYSGFSEQVRLGTTSTSSPYVLDPTVFPNAALLKNAAVLGRLNVTNRLGDTDGDGDFDEIYAFGGRSFSIYNATTGAEVHDSGNLLERLTSTSPTYGDIFNASNSFGETPTRKNRSDDKGPEPEGVTTGRVGSNLYAFVSLERVGGVAVFNMNNPASPVLELYANNRSLTAGTGDLGPEGLIFIAAADSPTGQPLLVLANEVSSTLAVYALQPAVPTATRGRRPAAEPLFAYPNPSRGQSVRLSRPVSGTLTDLAGRPVRQLTATDRLLTGGLSAGVYLLRASDGATSKVVLE</sequence>
<dbReference type="EMBL" id="BMGS01000017">
    <property type="protein sequence ID" value="GGG61824.1"/>
    <property type="molecule type" value="Genomic_DNA"/>
</dbReference>
<keyword evidence="1 5" id="KW-0732">Signal</keyword>
<dbReference type="InterPro" id="IPR055188">
    <property type="entry name" value="Choice_anch_I"/>
</dbReference>
<dbReference type="Pfam" id="PF22494">
    <property type="entry name" value="choice_anch_I"/>
    <property type="match status" value="1"/>
</dbReference>
<dbReference type="RefSeq" id="WP_188559859.1">
    <property type="nucleotide sequence ID" value="NZ_BMGS01000017.1"/>
</dbReference>
<keyword evidence="2" id="KW-0677">Repeat</keyword>
<dbReference type="Gene3D" id="2.130.10.10">
    <property type="entry name" value="YVTN repeat-like/Quinoprotein amine dehydrogenase"/>
    <property type="match status" value="1"/>
</dbReference>
<dbReference type="SUPFAM" id="SSF141072">
    <property type="entry name" value="CalX-like"/>
    <property type="match status" value="1"/>
</dbReference>
<evidence type="ECO:0000313" key="8">
    <source>
        <dbReference type="Proteomes" id="UP000601361"/>
    </source>
</evidence>
<evidence type="ECO:0000256" key="1">
    <source>
        <dbReference type="ARBA" id="ARBA00022729"/>
    </source>
</evidence>
<feature type="signal peptide" evidence="5">
    <location>
        <begin position="1"/>
        <end position="25"/>
    </location>
</feature>
<dbReference type="InterPro" id="IPR003644">
    <property type="entry name" value="Calx_beta"/>
</dbReference>
<dbReference type="Proteomes" id="UP000601361">
    <property type="component" value="Unassembled WGS sequence"/>
</dbReference>
<evidence type="ECO:0000256" key="3">
    <source>
        <dbReference type="ARBA" id="ARBA00022837"/>
    </source>
</evidence>
<accession>A0ABQ1X7Z6</accession>